<proteinExistence type="predicted"/>
<sequence length="96" mass="10199">MAEEPSEAAAEELAHALADDIARCVRDHSHGALAGFDGEIIGRLAKILDLPAERDSVRCGLGGLRHMPAVVEGLRLGGAVRAQERRGAKRRPISPL</sequence>
<evidence type="ECO:0000313" key="1">
    <source>
        <dbReference type="EMBL" id="BDI28035.1"/>
    </source>
</evidence>
<organism evidence="1 2">
    <name type="scientific">Capsulimonas corticalis</name>
    <dbReference type="NCBI Taxonomy" id="2219043"/>
    <lineage>
        <taxon>Bacteria</taxon>
        <taxon>Bacillati</taxon>
        <taxon>Armatimonadota</taxon>
        <taxon>Armatimonadia</taxon>
        <taxon>Capsulimonadales</taxon>
        <taxon>Capsulimonadaceae</taxon>
        <taxon>Capsulimonas</taxon>
    </lineage>
</organism>
<gene>
    <name evidence="1" type="ORF">CCAX7_000860</name>
</gene>
<reference evidence="1 2" key="1">
    <citation type="journal article" date="2019" name="Int. J. Syst. Evol. Microbiol.">
        <title>Capsulimonas corticalis gen. nov., sp. nov., an aerobic capsulated bacterium, of a novel bacterial order, Capsulimonadales ord. nov., of the class Armatimonadia of the phylum Armatimonadetes.</title>
        <authorList>
            <person name="Li J."/>
            <person name="Kudo C."/>
            <person name="Tonouchi A."/>
        </authorList>
    </citation>
    <scope>NUCLEOTIDE SEQUENCE [LARGE SCALE GENOMIC DNA]</scope>
    <source>
        <strain evidence="1 2">AX-7</strain>
    </source>
</reference>
<protein>
    <submittedName>
        <fullName evidence="1">Uncharacterized protein</fullName>
    </submittedName>
</protein>
<dbReference type="EMBL" id="AP025739">
    <property type="protein sequence ID" value="BDI28035.1"/>
    <property type="molecule type" value="Genomic_DNA"/>
</dbReference>
<accession>A0A402CR99</accession>
<dbReference type="AlphaFoldDB" id="A0A402CR99"/>
<evidence type="ECO:0000313" key="2">
    <source>
        <dbReference type="Proteomes" id="UP000287394"/>
    </source>
</evidence>
<name>A0A402CR99_9BACT</name>
<dbReference type="KEGG" id="ccot:CCAX7_000860"/>
<dbReference type="Proteomes" id="UP000287394">
    <property type="component" value="Chromosome"/>
</dbReference>
<keyword evidence="2" id="KW-1185">Reference proteome</keyword>